<dbReference type="RefSeq" id="WP_179541378.1">
    <property type="nucleotide sequence ID" value="NZ_BAAALL010000002.1"/>
</dbReference>
<sequence length="503" mass="54438">MRLTNVSRMDTLTGRLSSYSVTVSPAEGDPLPISFDQNRHVSLGSRPGSWMAAAFFLDHPAAREEVAEAWHAVIARHGTLRTVFSWKPGADAASDLGSSRRRPPVKEGRGGGPETDLNLDPVHISPGAWEVLSPVSVPLESGISLRAHPESPPAYPAPPASPGLPVEVGSPVLTAEEVRTALRAHFDSVCDPLAAPSHRLCVVEPAGGSPPQVIIGVDHAHVDAWSLLVIIRDLTTCLADLQTGRPPGRELPTAEPFSAHTEVLEDRPAPPASLVDRWQQILAAGGGVMPQFPLPLGDLSVPRPEVVEVRDVLDPAELAAVEAHATAHGVRLISVAVSVMTALFAELGGQPLRTVFPVHSREEPRWFDSVGWFITNAVLENDDPSLEASHRAVKEAIRLGSQPLAPIMRPYGGMPAEPGMFAMSWLDHRRLPIAVDDALRPQHVSAVIRTDGVMIWFVINETGLHLRCRYPDTPEARITMAHWLDAVVERLRRPVHDDPTETT</sequence>
<gene>
    <name evidence="2" type="ORF">HNR09_001380</name>
</gene>
<dbReference type="Gene3D" id="3.30.559.30">
    <property type="entry name" value="Nonribosomal peptide synthetase, condensation domain"/>
    <property type="match status" value="1"/>
</dbReference>
<dbReference type="EMBL" id="JACCFY010000001">
    <property type="protein sequence ID" value="NYJ77969.1"/>
    <property type="molecule type" value="Genomic_DNA"/>
</dbReference>
<accession>A0A7Z0GL18</accession>
<feature type="region of interest" description="Disordered" evidence="1">
    <location>
        <begin position="91"/>
        <end position="118"/>
    </location>
</feature>
<dbReference type="InterPro" id="IPR023213">
    <property type="entry name" value="CAT-like_dom_sf"/>
</dbReference>
<dbReference type="Gene3D" id="3.30.559.10">
    <property type="entry name" value="Chloramphenicol acetyltransferase-like domain"/>
    <property type="match status" value="1"/>
</dbReference>
<organism evidence="2 3">
    <name type="scientific">Nesterenkonia xinjiangensis</name>
    <dbReference type="NCBI Taxonomy" id="225327"/>
    <lineage>
        <taxon>Bacteria</taxon>
        <taxon>Bacillati</taxon>
        <taxon>Actinomycetota</taxon>
        <taxon>Actinomycetes</taxon>
        <taxon>Micrococcales</taxon>
        <taxon>Micrococcaceae</taxon>
        <taxon>Nesterenkonia</taxon>
    </lineage>
</organism>
<evidence type="ECO:0000313" key="2">
    <source>
        <dbReference type="EMBL" id="NYJ77969.1"/>
    </source>
</evidence>
<proteinExistence type="predicted"/>
<dbReference type="Proteomes" id="UP000535437">
    <property type="component" value="Unassembled WGS sequence"/>
</dbReference>
<evidence type="ECO:0000256" key="1">
    <source>
        <dbReference type="SAM" id="MobiDB-lite"/>
    </source>
</evidence>
<name>A0A7Z0GL18_9MICC</name>
<keyword evidence="3" id="KW-1185">Reference proteome</keyword>
<protein>
    <recommendedName>
        <fullName evidence="4">Condensation domain-containing protein</fullName>
    </recommendedName>
</protein>
<dbReference type="AlphaFoldDB" id="A0A7Z0GL18"/>
<evidence type="ECO:0008006" key="4">
    <source>
        <dbReference type="Google" id="ProtNLM"/>
    </source>
</evidence>
<comment type="caution">
    <text evidence="2">The sequence shown here is derived from an EMBL/GenBank/DDBJ whole genome shotgun (WGS) entry which is preliminary data.</text>
</comment>
<evidence type="ECO:0000313" key="3">
    <source>
        <dbReference type="Proteomes" id="UP000535437"/>
    </source>
</evidence>
<reference evidence="2 3" key="1">
    <citation type="submission" date="2020-07" db="EMBL/GenBank/DDBJ databases">
        <title>Sequencing the genomes of 1000 actinobacteria strains.</title>
        <authorList>
            <person name="Klenk H.-P."/>
        </authorList>
    </citation>
    <scope>NUCLEOTIDE SEQUENCE [LARGE SCALE GENOMIC DNA]</scope>
    <source>
        <strain evidence="2 3">DSM 15475</strain>
    </source>
</reference>
<dbReference type="SUPFAM" id="SSF52777">
    <property type="entry name" value="CoA-dependent acyltransferases"/>
    <property type="match status" value="2"/>
</dbReference>